<dbReference type="AlphaFoldDB" id="A0A445IWV9"/>
<dbReference type="Proteomes" id="UP000289340">
    <property type="component" value="Chromosome 9"/>
</dbReference>
<evidence type="ECO:0000256" key="1">
    <source>
        <dbReference type="SAM" id="Phobius"/>
    </source>
</evidence>
<accession>A0A445IWV9</accession>
<gene>
    <name evidence="2" type="ORF">D0Y65_023108</name>
</gene>
<protein>
    <submittedName>
        <fullName evidence="2">Uncharacterized protein</fullName>
    </submittedName>
</protein>
<proteinExistence type="predicted"/>
<reference evidence="2 3" key="1">
    <citation type="submission" date="2018-09" db="EMBL/GenBank/DDBJ databases">
        <title>A high-quality reference genome of wild soybean provides a powerful tool to mine soybean genomes.</title>
        <authorList>
            <person name="Xie M."/>
            <person name="Chung C.Y.L."/>
            <person name="Li M.-W."/>
            <person name="Wong F.-L."/>
            <person name="Chan T.-F."/>
            <person name="Lam H.-M."/>
        </authorList>
    </citation>
    <scope>NUCLEOTIDE SEQUENCE [LARGE SCALE GENOMIC DNA]</scope>
    <source>
        <strain evidence="3">cv. W05</strain>
        <tissue evidence="2">Hypocotyl of etiolated seedlings</tissue>
    </source>
</reference>
<keyword evidence="3" id="KW-1185">Reference proteome</keyword>
<keyword evidence="1" id="KW-0472">Membrane</keyword>
<dbReference type="EMBL" id="QZWG01000009">
    <property type="protein sequence ID" value="RZB90500.1"/>
    <property type="molecule type" value="Genomic_DNA"/>
</dbReference>
<name>A0A445IWV9_GLYSO</name>
<organism evidence="2 3">
    <name type="scientific">Glycine soja</name>
    <name type="common">Wild soybean</name>
    <dbReference type="NCBI Taxonomy" id="3848"/>
    <lineage>
        <taxon>Eukaryota</taxon>
        <taxon>Viridiplantae</taxon>
        <taxon>Streptophyta</taxon>
        <taxon>Embryophyta</taxon>
        <taxon>Tracheophyta</taxon>
        <taxon>Spermatophyta</taxon>
        <taxon>Magnoliopsida</taxon>
        <taxon>eudicotyledons</taxon>
        <taxon>Gunneridae</taxon>
        <taxon>Pentapetalae</taxon>
        <taxon>rosids</taxon>
        <taxon>fabids</taxon>
        <taxon>Fabales</taxon>
        <taxon>Fabaceae</taxon>
        <taxon>Papilionoideae</taxon>
        <taxon>50 kb inversion clade</taxon>
        <taxon>NPAAA clade</taxon>
        <taxon>indigoferoid/millettioid clade</taxon>
        <taxon>Phaseoleae</taxon>
        <taxon>Glycine</taxon>
        <taxon>Glycine subgen. Soja</taxon>
    </lineage>
</organism>
<feature type="transmembrane region" description="Helical" evidence="1">
    <location>
        <begin position="6"/>
        <end position="28"/>
    </location>
</feature>
<keyword evidence="1" id="KW-0812">Transmembrane</keyword>
<sequence length="56" mass="6390">MLVETTSWVVATVTISFQTLSTVLGMNFRRSSMGCSLKRRGKEVIDDMLSFLWFLV</sequence>
<keyword evidence="1" id="KW-1133">Transmembrane helix</keyword>
<evidence type="ECO:0000313" key="2">
    <source>
        <dbReference type="EMBL" id="RZB90500.1"/>
    </source>
</evidence>
<comment type="caution">
    <text evidence="2">The sequence shown here is derived from an EMBL/GenBank/DDBJ whole genome shotgun (WGS) entry which is preliminary data.</text>
</comment>
<evidence type="ECO:0000313" key="3">
    <source>
        <dbReference type="Proteomes" id="UP000289340"/>
    </source>
</evidence>